<feature type="compositionally biased region" description="Polar residues" evidence="1">
    <location>
        <begin position="65"/>
        <end position="82"/>
    </location>
</feature>
<comment type="caution">
    <text evidence="2">The sequence shown here is derived from an EMBL/GenBank/DDBJ whole genome shotgun (WGS) entry which is preliminary data.</text>
</comment>
<dbReference type="Proteomes" id="UP000681340">
    <property type="component" value="Unassembled WGS sequence"/>
</dbReference>
<name>A0A919SWK1_9ACTN</name>
<reference evidence="2" key="1">
    <citation type="submission" date="2021-03" db="EMBL/GenBank/DDBJ databases">
        <title>Whole genome shotgun sequence of Actinoplanes auranticolor NBRC 12245.</title>
        <authorList>
            <person name="Komaki H."/>
            <person name="Tamura T."/>
        </authorList>
    </citation>
    <scope>NUCLEOTIDE SEQUENCE</scope>
    <source>
        <strain evidence="2">NBRC 12245</strain>
    </source>
</reference>
<keyword evidence="3" id="KW-1185">Reference proteome</keyword>
<accession>A0A919SWK1</accession>
<organism evidence="2 3">
    <name type="scientific">Actinoplanes auranticolor</name>
    <dbReference type="NCBI Taxonomy" id="47988"/>
    <lineage>
        <taxon>Bacteria</taxon>
        <taxon>Bacillati</taxon>
        <taxon>Actinomycetota</taxon>
        <taxon>Actinomycetes</taxon>
        <taxon>Micromonosporales</taxon>
        <taxon>Micromonosporaceae</taxon>
        <taxon>Actinoplanes</taxon>
    </lineage>
</organism>
<dbReference type="EMBL" id="BOQL01000073">
    <property type="protein sequence ID" value="GIM78363.1"/>
    <property type="molecule type" value="Genomic_DNA"/>
</dbReference>
<proteinExistence type="predicted"/>
<evidence type="ECO:0000256" key="1">
    <source>
        <dbReference type="SAM" id="MobiDB-lite"/>
    </source>
</evidence>
<evidence type="ECO:0000313" key="2">
    <source>
        <dbReference type="EMBL" id="GIM78363.1"/>
    </source>
</evidence>
<feature type="region of interest" description="Disordered" evidence="1">
    <location>
        <begin position="56"/>
        <end position="82"/>
    </location>
</feature>
<sequence>MIVATAPQIRLVMMDAVRAKLRIIHRRCSAKRRCRAIRQPARVQPSQRAASSTLLARVTGPNGVNAPTTSAVSPAGSTPPKT</sequence>
<dbReference type="AlphaFoldDB" id="A0A919SWK1"/>
<gene>
    <name evidence="2" type="ORF">Aau02nite_80460</name>
</gene>
<protein>
    <submittedName>
        <fullName evidence="2">Uncharacterized protein</fullName>
    </submittedName>
</protein>
<evidence type="ECO:0000313" key="3">
    <source>
        <dbReference type="Proteomes" id="UP000681340"/>
    </source>
</evidence>